<proteinExistence type="inferred from homology"/>
<dbReference type="InterPro" id="IPR051416">
    <property type="entry name" value="phD-YefM_TA_antitoxins"/>
</dbReference>
<comment type="similarity">
    <text evidence="1 2">Belongs to the phD/YefM antitoxin family.</text>
</comment>
<name>A0A849IC57_9HYPH</name>
<dbReference type="Pfam" id="PF02604">
    <property type="entry name" value="PhdYeFM_antitox"/>
    <property type="match status" value="1"/>
</dbReference>
<keyword evidence="4" id="KW-1185">Reference proteome</keyword>
<comment type="caution">
    <text evidence="3">The sequence shown here is derived from an EMBL/GenBank/DDBJ whole genome shotgun (WGS) entry which is preliminary data.</text>
</comment>
<dbReference type="AlphaFoldDB" id="A0A849IC57"/>
<reference evidence="3 4" key="1">
    <citation type="submission" date="2020-04" db="EMBL/GenBank/DDBJ databases">
        <title>Enterovirga sp. isolate from soil.</title>
        <authorList>
            <person name="Chea S."/>
            <person name="Kim D.-U."/>
        </authorList>
    </citation>
    <scope>NUCLEOTIDE SEQUENCE [LARGE SCALE GENOMIC DNA]</scope>
    <source>
        <strain evidence="3 4">DB1703</strain>
    </source>
</reference>
<evidence type="ECO:0000313" key="4">
    <source>
        <dbReference type="Proteomes" id="UP000564885"/>
    </source>
</evidence>
<dbReference type="RefSeq" id="WP_171216966.1">
    <property type="nucleotide sequence ID" value="NZ_JABEPP010000001.1"/>
</dbReference>
<accession>A0A849IC57</accession>
<dbReference type="NCBIfam" id="TIGR01552">
    <property type="entry name" value="phd_fam"/>
    <property type="match status" value="1"/>
</dbReference>
<organism evidence="3 4">
    <name type="scientific">Enterovirga aerilata</name>
    <dbReference type="NCBI Taxonomy" id="2730920"/>
    <lineage>
        <taxon>Bacteria</taxon>
        <taxon>Pseudomonadati</taxon>
        <taxon>Pseudomonadota</taxon>
        <taxon>Alphaproteobacteria</taxon>
        <taxon>Hyphomicrobiales</taxon>
        <taxon>Methylobacteriaceae</taxon>
        <taxon>Enterovirga</taxon>
    </lineage>
</organism>
<dbReference type="InterPro" id="IPR006442">
    <property type="entry name" value="Antitoxin_Phd/YefM"/>
</dbReference>
<dbReference type="EMBL" id="JABEPP010000001">
    <property type="protein sequence ID" value="NNM71513.1"/>
    <property type="molecule type" value="Genomic_DNA"/>
</dbReference>
<evidence type="ECO:0000256" key="2">
    <source>
        <dbReference type="RuleBase" id="RU362080"/>
    </source>
</evidence>
<dbReference type="PANTHER" id="PTHR35377:SF4">
    <property type="entry name" value="PREVENT-HOST-DEATH FAMILY PROTEIN"/>
    <property type="match status" value="1"/>
</dbReference>
<protein>
    <recommendedName>
        <fullName evidence="2">Antitoxin</fullName>
    </recommendedName>
</protein>
<dbReference type="Proteomes" id="UP000564885">
    <property type="component" value="Unassembled WGS sequence"/>
</dbReference>
<evidence type="ECO:0000256" key="1">
    <source>
        <dbReference type="ARBA" id="ARBA00009981"/>
    </source>
</evidence>
<sequence>MHTVRLDQLRAELGEYVHRAEAGETIIVTEDDRPVARLVPPLNVGEPRTEEDVLARGVREGWITPPSEPRIGVPPSFPCMSFEDLMEEIARDREDR</sequence>
<dbReference type="Gene3D" id="3.40.1620.10">
    <property type="entry name" value="YefM-like domain"/>
    <property type="match status" value="1"/>
</dbReference>
<evidence type="ECO:0000313" key="3">
    <source>
        <dbReference type="EMBL" id="NNM71513.1"/>
    </source>
</evidence>
<comment type="function">
    <text evidence="2">Antitoxin component of a type II toxin-antitoxin (TA) system.</text>
</comment>
<dbReference type="InterPro" id="IPR036165">
    <property type="entry name" value="YefM-like_sf"/>
</dbReference>
<dbReference type="PANTHER" id="PTHR35377">
    <property type="entry name" value="ANTITOXIN VAPB49-RELATED-RELATED"/>
    <property type="match status" value="1"/>
</dbReference>
<gene>
    <name evidence="3" type="ORF">HJG44_03760</name>
</gene>
<dbReference type="SUPFAM" id="SSF143120">
    <property type="entry name" value="YefM-like"/>
    <property type="match status" value="1"/>
</dbReference>